<reference evidence="2 4" key="1">
    <citation type="submission" date="2015-10" db="EMBL/GenBank/DDBJ databases">
        <title>Draft genome of Bosea thiooxidans.</title>
        <authorList>
            <person name="Wang X."/>
        </authorList>
    </citation>
    <scope>NUCLEOTIDE SEQUENCE [LARGE SCALE GENOMIC DNA]</scope>
    <source>
        <strain evidence="2 4">CGMCC 9174</strain>
    </source>
</reference>
<protein>
    <submittedName>
        <fullName evidence="3">General stress protein 26</fullName>
    </submittedName>
</protein>
<dbReference type="Pfam" id="PF16242">
    <property type="entry name" value="Pyrid_ox_like"/>
    <property type="match status" value="1"/>
</dbReference>
<dbReference type="RefSeq" id="WP_055728662.1">
    <property type="nucleotide sequence ID" value="NZ_FUYX01000004.1"/>
</dbReference>
<accession>A0A0Q3I571</accession>
<dbReference type="STRING" id="53254.SAMN05660750_01831"/>
<name>A0A0Q3I571_9HYPH</name>
<dbReference type="InterPro" id="IPR012349">
    <property type="entry name" value="Split_barrel_FMN-bd"/>
</dbReference>
<dbReference type="EMBL" id="FUYX01000004">
    <property type="protein sequence ID" value="SKB68062.1"/>
    <property type="molecule type" value="Genomic_DNA"/>
</dbReference>
<evidence type="ECO:0000313" key="2">
    <source>
        <dbReference type="EMBL" id="KQK29861.1"/>
    </source>
</evidence>
<proteinExistence type="predicted"/>
<evidence type="ECO:0000313" key="5">
    <source>
        <dbReference type="Proteomes" id="UP000190130"/>
    </source>
</evidence>
<evidence type="ECO:0000313" key="4">
    <source>
        <dbReference type="Proteomes" id="UP000051562"/>
    </source>
</evidence>
<dbReference type="InterPro" id="IPR038725">
    <property type="entry name" value="YdaG_split_barrel_FMN-bd"/>
</dbReference>
<organism evidence="2 4">
    <name type="scientific">Bosea thiooxidans</name>
    <dbReference type="NCBI Taxonomy" id="53254"/>
    <lineage>
        <taxon>Bacteria</taxon>
        <taxon>Pseudomonadati</taxon>
        <taxon>Pseudomonadota</taxon>
        <taxon>Alphaproteobacteria</taxon>
        <taxon>Hyphomicrobiales</taxon>
        <taxon>Boseaceae</taxon>
        <taxon>Bosea</taxon>
    </lineage>
</organism>
<dbReference type="Proteomes" id="UP000051562">
    <property type="component" value="Unassembled WGS sequence"/>
</dbReference>
<reference evidence="3 5" key="2">
    <citation type="submission" date="2017-02" db="EMBL/GenBank/DDBJ databases">
        <authorList>
            <person name="Peterson S.W."/>
        </authorList>
    </citation>
    <scope>NUCLEOTIDE SEQUENCE [LARGE SCALE GENOMIC DNA]</scope>
    <source>
        <strain evidence="3 5">DSM 9653</strain>
    </source>
</reference>
<dbReference type="InterPro" id="IPR052917">
    <property type="entry name" value="Stress-Dev_Protein"/>
</dbReference>
<dbReference type="AlphaFoldDB" id="A0A0Q3I571"/>
<dbReference type="SUPFAM" id="SSF50475">
    <property type="entry name" value="FMN-binding split barrel"/>
    <property type="match status" value="1"/>
</dbReference>
<sequence>MAEIELQERIWTALAAHPVYMVSLLANGDIKTRPMSGQIDRDHHRLLFVSHRHTGIIGAALRSPSVSIAISHEARNFYAAVSCSASEVPSRDKLREIWTPMANAWFPNGPDDPDATILALTPVTAEIWDGPSSSVLVAFKLATAKILGRTPDLGVNATIDMR</sequence>
<dbReference type="PANTHER" id="PTHR34818:SF1">
    <property type="entry name" value="PROTEIN BLI-3"/>
    <property type="match status" value="1"/>
</dbReference>
<dbReference type="Gene3D" id="2.30.110.10">
    <property type="entry name" value="Electron Transport, Fmn-binding Protein, Chain A"/>
    <property type="match status" value="1"/>
</dbReference>
<dbReference type="Proteomes" id="UP000190130">
    <property type="component" value="Unassembled WGS sequence"/>
</dbReference>
<evidence type="ECO:0000313" key="3">
    <source>
        <dbReference type="EMBL" id="SKB68062.1"/>
    </source>
</evidence>
<feature type="domain" description="General stress protein FMN-binding split barrel" evidence="1">
    <location>
        <begin position="8"/>
        <end position="152"/>
    </location>
</feature>
<keyword evidence="4" id="KW-1185">Reference proteome</keyword>
<gene>
    <name evidence="2" type="ORF">ARD30_15475</name>
    <name evidence="3" type="ORF">SAMN05660750_01831</name>
</gene>
<dbReference type="EMBL" id="LMAR01000044">
    <property type="protein sequence ID" value="KQK29861.1"/>
    <property type="molecule type" value="Genomic_DNA"/>
</dbReference>
<evidence type="ECO:0000259" key="1">
    <source>
        <dbReference type="Pfam" id="PF16242"/>
    </source>
</evidence>
<dbReference type="PANTHER" id="PTHR34818">
    <property type="entry name" value="PROTEIN BLI-3"/>
    <property type="match status" value="1"/>
</dbReference>